<keyword evidence="5" id="KW-1185">Reference proteome</keyword>
<dbReference type="InterPro" id="IPR045113">
    <property type="entry name" value="Rpb7-like"/>
</dbReference>
<dbReference type="Proteomes" id="UP000887565">
    <property type="component" value="Unplaced"/>
</dbReference>
<keyword evidence="4" id="KW-0539">Nucleus</keyword>
<comment type="subcellular location">
    <subcellularLocation>
        <location evidence="1">Nucleus</location>
    </subcellularLocation>
</comment>
<evidence type="ECO:0000313" key="6">
    <source>
        <dbReference type="WBParaSite" id="nRc.2.0.1.t26360-RA"/>
    </source>
</evidence>
<evidence type="ECO:0000256" key="1">
    <source>
        <dbReference type="ARBA" id="ARBA00004123"/>
    </source>
</evidence>
<organism evidence="5 6">
    <name type="scientific">Romanomermis culicivorax</name>
    <name type="common">Nematode worm</name>
    <dbReference type="NCBI Taxonomy" id="13658"/>
    <lineage>
        <taxon>Eukaryota</taxon>
        <taxon>Metazoa</taxon>
        <taxon>Ecdysozoa</taxon>
        <taxon>Nematoda</taxon>
        <taxon>Enoplea</taxon>
        <taxon>Dorylaimia</taxon>
        <taxon>Mermithida</taxon>
        <taxon>Mermithoidea</taxon>
        <taxon>Mermithidae</taxon>
        <taxon>Romanomermis</taxon>
    </lineage>
</organism>
<keyword evidence="2" id="KW-0240">DNA-directed RNA polymerase</keyword>
<proteinExistence type="predicted"/>
<dbReference type="PANTHER" id="PTHR12709">
    <property type="entry name" value="DNA-DIRECTED RNA POLYMERASE II, III"/>
    <property type="match status" value="1"/>
</dbReference>
<protein>
    <submittedName>
        <fullName evidence="6">Uncharacterized protein</fullName>
    </submittedName>
</protein>
<keyword evidence="3" id="KW-0804">Transcription</keyword>
<evidence type="ECO:0000256" key="3">
    <source>
        <dbReference type="ARBA" id="ARBA00023163"/>
    </source>
</evidence>
<dbReference type="GO" id="GO:0006352">
    <property type="term" value="P:DNA-templated transcription initiation"/>
    <property type="evidence" value="ECO:0007669"/>
    <property type="project" value="InterPro"/>
</dbReference>
<dbReference type="Gene3D" id="3.30.1490.120">
    <property type="entry name" value="RNA polymerase Rpb7-like, N-terminal domain"/>
    <property type="match status" value="1"/>
</dbReference>
<evidence type="ECO:0000256" key="2">
    <source>
        <dbReference type="ARBA" id="ARBA00022478"/>
    </source>
</evidence>
<dbReference type="PANTHER" id="PTHR12709:SF5">
    <property type="entry name" value="DNA-DIRECTED RNA POLYMERASE I SUBUNIT RPA43"/>
    <property type="match status" value="1"/>
</dbReference>
<accession>A0A915JJM9</accession>
<dbReference type="WBParaSite" id="nRc.2.0.1.t26360-RA">
    <property type="protein sequence ID" value="nRc.2.0.1.t26360-RA"/>
    <property type="gene ID" value="nRc.2.0.1.g26360"/>
</dbReference>
<name>A0A915JJM9_ROMCU</name>
<dbReference type="GO" id="GO:0005736">
    <property type="term" value="C:RNA polymerase I complex"/>
    <property type="evidence" value="ECO:0007669"/>
    <property type="project" value="TreeGrafter"/>
</dbReference>
<evidence type="ECO:0000256" key="4">
    <source>
        <dbReference type="ARBA" id="ARBA00023242"/>
    </source>
</evidence>
<reference evidence="6" key="1">
    <citation type="submission" date="2022-11" db="UniProtKB">
        <authorList>
            <consortium name="WormBaseParasite"/>
        </authorList>
    </citation>
    <scope>IDENTIFICATION</scope>
</reference>
<dbReference type="AlphaFoldDB" id="A0A915JJM9"/>
<dbReference type="OMA" id="VISANMW"/>
<dbReference type="InterPro" id="IPR036898">
    <property type="entry name" value="RNA_pol_Rpb7-like_N_sf"/>
</dbReference>
<dbReference type="GO" id="GO:0006362">
    <property type="term" value="P:transcription elongation by RNA polymerase I"/>
    <property type="evidence" value="ECO:0007669"/>
    <property type="project" value="TreeGrafter"/>
</dbReference>
<sequence>MTVNNNNNNKAEFKRLKELAKTAPSTSNACLKLTNHQRTVSLPWGFMLNFRKGVRTIVEKGLNKYNPAMKAVPLGFGKIKAIKRLVRIIEDHPCLHLDIDVEYVVFKPTIGEIIQCVVTRVDEGQVVCCAHNVISANMWLNEGIKVKSFPQLGDQVNFKIKAIHAHNGLVQLTGKIVH</sequence>
<evidence type="ECO:0000313" key="5">
    <source>
        <dbReference type="Proteomes" id="UP000887565"/>
    </source>
</evidence>